<gene>
    <name evidence="1" type="ORF">CONLIGDRAFT_10220</name>
</gene>
<dbReference type="OrthoDB" id="10260355at2759"/>
<protein>
    <submittedName>
        <fullName evidence="1">Uncharacterized protein</fullName>
    </submittedName>
</protein>
<proteinExistence type="predicted"/>
<evidence type="ECO:0000313" key="2">
    <source>
        <dbReference type="Proteomes" id="UP000182658"/>
    </source>
</evidence>
<evidence type="ECO:0000313" key="1">
    <source>
        <dbReference type="EMBL" id="OIW34553.1"/>
    </source>
</evidence>
<dbReference type="Proteomes" id="UP000182658">
    <property type="component" value="Unassembled WGS sequence"/>
</dbReference>
<dbReference type="STRING" id="1408157.A0A1J7JMC1"/>
<sequence>MEALARRRTAQWVCSSCSRGVQRQSLRRYASATAKPESKPDIYDVVCVGGGPAGLSLLTALREFLENTTPYLISQKSLC</sequence>
<dbReference type="InParanoid" id="A0A1J7JMC1"/>
<dbReference type="InterPro" id="IPR036188">
    <property type="entry name" value="FAD/NAD-bd_sf"/>
</dbReference>
<dbReference type="AlphaFoldDB" id="A0A1J7JMC1"/>
<accession>A0A1J7JMC1</accession>
<name>A0A1J7JMC1_9PEZI</name>
<organism evidence="1 2">
    <name type="scientific">Coniochaeta ligniaria NRRL 30616</name>
    <dbReference type="NCBI Taxonomy" id="1408157"/>
    <lineage>
        <taxon>Eukaryota</taxon>
        <taxon>Fungi</taxon>
        <taxon>Dikarya</taxon>
        <taxon>Ascomycota</taxon>
        <taxon>Pezizomycotina</taxon>
        <taxon>Sordariomycetes</taxon>
        <taxon>Sordariomycetidae</taxon>
        <taxon>Coniochaetales</taxon>
        <taxon>Coniochaetaceae</taxon>
        <taxon>Coniochaeta</taxon>
    </lineage>
</organism>
<keyword evidence="2" id="KW-1185">Reference proteome</keyword>
<dbReference type="SUPFAM" id="SSF51905">
    <property type="entry name" value="FAD/NAD(P)-binding domain"/>
    <property type="match status" value="1"/>
</dbReference>
<reference evidence="1 2" key="1">
    <citation type="submission" date="2016-10" db="EMBL/GenBank/DDBJ databases">
        <title>Draft genome sequence of Coniochaeta ligniaria NRRL30616, a lignocellulolytic fungus for bioabatement of inhibitors in plant biomass hydrolysates.</title>
        <authorList>
            <consortium name="DOE Joint Genome Institute"/>
            <person name="Jimenez D.J."/>
            <person name="Hector R.E."/>
            <person name="Riley R."/>
            <person name="Sun H."/>
            <person name="Grigoriev I.V."/>
            <person name="Van Elsas J.D."/>
            <person name="Nichols N.N."/>
        </authorList>
    </citation>
    <scope>NUCLEOTIDE SEQUENCE [LARGE SCALE GENOMIC DNA]</scope>
    <source>
        <strain evidence="1 2">NRRL 30616</strain>
    </source>
</reference>
<dbReference type="EMBL" id="KV875093">
    <property type="protein sequence ID" value="OIW34553.1"/>
    <property type="molecule type" value="Genomic_DNA"/>
</dbReference>